<protein>
    <submittedName>
        <fullName evidence="1">Uncharacterized protein</fullName>
    </submittedName>
</protein>
<accession>A0AAD4HG70</accession>
<comment type="caution">
    <text evidence="1">The sequence shown here is derived from an EMBL/GenBank/DDBJ whole genome shotgun (WGS) entry which is preliminary data.</text>
</comment>
<name>A0AAD4HG70_9AGAM</name>
<reference evidence="1" key="1">
    <citation type="journal article" date="2020" name="New Phytol.">
        <title>Comparative genomics reveals dynamic genome evolution in host specialist ectomycorrhizal fungi.</title>
        <authorList>
            <person name="Lofgren L.A."/>
            <person name="Nguyen N.H."/>
            <person name="Vilgalys R."/>
            <person name="Ruytinx J."/>
            <person name="Liao H.L."/>
            <person name="Branco S."/>
            <person name="Kuo A."/>
            <person name="LaButti K."/>
            <person name="Lipzen A."/>
            <person name="Andreopoulos W."/>
            <person name="Pangilinan J."/>
            <person name="Riley R."/>
            <person name="Hundley H."/>
            <person name="Na H."/>
            <person name="Barry K."/>
            <person name="Grigoriev I.V."/>
            <person name="Stajich J.E."/>
            <person name="Kennedy P.G."/>
        </authorList>
    </citation>
    <scope>NUCLEOTIDE SEQUENCE</scope>
    <source>
        <strain evidence="1">FC203</strain>
    </source>
</reference>
<keyword evidence="2" id="KW-1185">Reference proteome</keyword>
<evidence type="ECO:0000313" key="2">
    <source>
        <dbReference type="Proteomes" id="UP001195769"/>
    </source>
</evidence>
<dbReference type="GeneID" id="64670006"/>
<dbReference type="EMBL" id="JABBWK010000067">
    <property type="protein sequence ID" value="KAG1895393.1"/>
    <property type="molecule type" value="Genomic_DNA"/>
</dbReference>
<organism evidence="1 2">
    <name type="scientific">Suillus fuscotomentosus</name>
    <dbReference type="NCBI Taxonomy" id="1912939"/>
    <lineage>
        <taxon>Eukaryota</taxon>
        <taxon>Fungi</taxon>
        <taxon>Dikarya</taxon>
        <taxon>Basidiomycota</taxon>
        <taxon>Agaricomycotina</taxon>
        <taxon>Agaricomycetes</taxon>
        <taxon>Agaricomycetidae</taxon>
        <taxon>Boletales</taxon>
        <taxon>Suillineae</taxon>
        <taxon>Suillaceae</taxon>
        <taxon>Suillus</taxon>
    </lineage>
</organism>
<dbReference type="Proteomes" id="UP001195769">
    <property type="component" value="Unassembled WGS sequence"/>
</dbReference>
<sequence>MMADCGMDVDGLPCTAPPGEEGMHMSHAGGEYKAFEGLAEQIAHVSGYHYIDLRTQQDRTENQTKHWHLQLNLLVNAYLNYRSRDSGDNMPTLDDELLEPPLDDSPSVSLTNIELVNVFKQSYSSLQSRSLHKYPNKTLIYHSYIRCAPIYPTVAVLLRTLATYRQIHRSCPRFSIQAQVKSLCFLHDVHPHNSFQLS</sequence>
<gene>
    <name evidence="1" type="ORF">F5891DRAFT_960225</name>
</gene>
<proteinExistence type="predicted"/>
<evidence type="ECO:0000313" key="1">
    <source>
        <dbReference type="EMBL" id="KAG1895393.1"/>
    </source>
</evidence>
<dbReference type="AlphaFoldDB" id="A0AAD4HG70"/>
<dbReference type="RefSeq" id="XP_041220969.1">
    <property type="nucleotide sequence ID" value="XM_041375708.1"/>
</dbReference>